<sequence>MLPPIYLASASPRRRELLTQLNVEFLQFSVDADESALPNETPYEHVARLAQLKAQTGVAMGYDDRPVLGSDTIVVVNDCVLGKPKNQQDAARMMALLSGKTHQVMTAISVANSELTLTDVVVTHVTFRELSESDIAEYWHSGEPQDKAGGYGIQGLGGRFVSQLNGSYFAVVGLPLYETEQLLLRFEQALSLVGTE</sequence>
<dbReference type="AlphaFoldDB" id="A0A244CPI6"/>
<accession>A0A244CPI6</accession>
<dbReference type="Proteomes" id="UP000194841">
    <property type="component" value="Unassembled WGS sequence"/>
</dbReference>
<keyword evidence="2 4" id="KW-0378">Hydrolase</keyword>
<dbReference type="OrthoDB" id="9807767at2"/>
<dbReference type="Pfam" id="PF02545">
    <property type="entry name" value="Maf"/>
    <property type="match status" value="1"/>
</dbReference>
<dbReference type="GO" id="GO:0005737">
    <property type="term" value="C:cytoplasm"/>
    <property type="evidence" value="ECO:0007669"/>
    <property type="project" value="UniProtKB-SubCell"/>
</dbReference>
<dbReference type="GO" id="GO:0036218">
    <property type="term" value="F:dTTP diphosphatase activity"/>
    <property type="evidence" value="ECO:0007669"/>
    <property type="project" value="RHEA"/>
</dbReference>
<dbReference type="PIRSF" id="PIRSF006305">
    <property type="entry name" value="Maf"/>
    <property type="match status" value="1"/>
</dbReference>
<dbReference type="EC" id="3.6.1.9" evidence="4"/>
<feature type="active site" description="Proton acceptor" evidence="4">
    <location>
        <position position="71"/>
    </location>
</feature>
<gene>
    <name evidence="5" type="ORF">B1199_10450</name>
</gene>
<dbReference type="InterPro" id="IPR003697">
    <property type="entry name" value="Maf-like"/>
</dbReference>
<evidence type="ECO:0000256" key="2">
    <source>
        <dbReference type="ARBA" id="ARBA00022801"/>
    </source>
</evidence>
<dbReference type="NCBIfam" id="TIGR00172">
    <property type="entry name" value="maf"/>
    <property type="match status" value="1"/>
</dbReference>
<dbReference type="GO" id="GO:0036221">
    <property type="term" value="F:UTP diphosphatase activity"/>
    <property type="evidence" value="ECO:0007669"/>
    <property type="project" value="RHEA"/>
</dbReference>
<name>A0A244CPI6_PSEDV</name>
<evidence type="ECO:0000256" key="3">
    <source>
        <dbReference type="ARBA" id="ARBA00023080"/>
    </source>
</evidence>
<dbReference type="Gene3D" id="3.90.950.10">
    <property type="match status" value="1"/>
</dbReference>
<protein>
    <recommendedName>
        <fullName evidence="4">dTTP/UTP pyrophosphatase</fullName>
        <shortName evidence="4">dTTPase/UTPase</shortName>
        <ecNumber evidence="4">3.6.1.9</ecNumber>
    </recommendedName>
    <alternativeName>
        <fullName evidence="4">Nucleoside triphosphate pyrophosphatase</fullName>
    </alternativeName>
    <alternativeName>
        <fullName evidence="4">Nucleotide pyrophosphatase</fullName>
        <shortName evidence="4">Nucleotide PPase</shortName>
    </alternativeName>
</protein>
<keyword evidence="3 4" id="KW-0546">Nucleotide metabolism</keyword>
<reference evidence="5 6" key="1">
    <citation type="submission" date="2017-02" db="EMBL/GenBank/DDBJ databases">
        <title>Pseudoalteromonas ulvae TC14 Genome.</title>
        <authorList>
            <person name="Molmeret M."/>
        </authorList>
    </citation>
    <scope>NUCLEOTIDE SEQUENCE [LARGE SCALE GENOMIC DNA]</scope>
    <source>
        <strain evidence="5">TC14</strain>
    </source>
</reference>
<feature type="site" description="Important for substrate specificity" evidence="4">
    <location>
        <position position="72"/>
    </location>
</feature>
<dbReference type="SUPFAM" id="SSF52972">
    <property type="entry name" value="ITPase-like"/>
    <property type="match status" value="1"/>
</dbReference>
<dbReference type="HAMAP" id="MF_00528">
    <property type="entry name" value="Maf"/>
    <property type="match status" value="1"/>
</dbReference>
<comment type="catalytic activity">
    <reaction evidence="4">
        <text>dTTP + H2O = dTMP + diphosphate + H(+)</text>
        <dbReference type="Rhea" id="RHEA:28534"/>
        <dbReference type="ChEBI" id="CHEBI:15377"/>
        <dbReference type="ChEBI" id="CHEBI:15378"/>
        <dbReference type="ChEBI" id="CHEBI:33019"/>
        <dbReference type="ChEBI" id="CHEBI:37568"/>
        <dbReference type="ChEBI" id="CHEBI:63528"/>
        <dbReference type="EC" id="3.6.1.9"/>
    </reaction>
</comment>
<proteinExistence type="inferred from homology"/>
<organism evidence="5 6">
    <name type="scientific">Pseudoalteromonas ulvae</name>
    <dbReference type="NCBI Taxonomy" id="107327"/>
    <lineage>
        <taxon>Bacteria</taxon>
        <taxon>Pseudomonadati</taxon>
        <taxon>Pseudomonadota</taxon>
        <taxon>Gammaproteobacteria</taxon>
        <taxon>Alteromonadales</taxon>
        <taxon>Pseudoalteromonadaceae</taxon>
        <taxon>Pseudoalteromonas</taxon>
    </lineage>
</organism>
<comment type="function">
    <text evidence="4">Nucleoside triphosphate pyrophosphatase that hydrolyzes dTTP and UTP. May have a dual role in cell division arrest and in preventing the incorporation of modified nucleotides into cellular nucleic acids.</text>
</comment>
<dbReference type="InterPro" id="IPR029001">
    <property type="entry name" value="ITPase-like_fam"/>
</dbReference>
<comment type="caution">
    <text evidence="4">Lacks conserved residue(s) required for the propagation of feature annotation.</text>
</comment>
<comment type="subcellular location">
    <subcellularLocation>
        <location evidence="4">Cytoplasm</location>
    </subcellularLocation>
</comment>
<evidence type="ECO:0000313" key="6">
    <source>
        <dbReference type="Proteomes" id="UP000194841"/>
    </source>
</evidence>
<dbReference type="GO" id="GO:0009117">
    <property type="term" value="P:nucleotide metabolic process"/>
    <property type="evidence" value="ECO:0007669"/>
    <property type="project" value="UniProtKB-KW"/>
</dbReference>
<dbReference type="CDD" id="cd00555">
    <property type="entry name" value="Maf"/>
    <property type="match status" value="1"/>
</dbReference>
<comment type="catalytic activity">
    <reaction evidence="4">
        <text>UTP + H2O = UMP + diphosphate + H(+)</text>
        <dbReference type="Rhea" id="RHEA:29395"/>
        <dbReference type="ChEBI" id="CHEBI:15377"/>
        <dbReference type="ChEBI" id="CHEBI:15378"/>
        <dbReference type="ChEBI" id="CHEBI:33019"/>
        <dbReference type="ChEBI" id="CHEBI:46398"/>
        <dbReference type="ChEBI" id="CHEBI:57865"/>
        <dbReference type="EC" id="3.6.1.9"/>
    </reaction>
</comment>
<comment type="cofactor">
    <cofactor evidence="1 4">
        <name>a divalent metal cation</name>
        <dbReference type="ChEBI" id="CHEBI:60240"/>
    </cofactor>
</comment>
<feature type="site" description="Important for substrate specificity" evidence="4">
    <location>
        <position position="154"/>
    </location>
</feature>
<dbReference type="EMBL" id="MWPV01000003">
    <property type="protein sequence ID" value="OUL57488.1"/>
    <property type="molecule type" value="Genomic_DNA"/>
</dbReference>
<dbReference type="PANTHER" id="PTHR43213:SF5">
    <property type="entry name" value="BIFUNCTIONAL DTTP_UTP PYROPHOSPHATASE_METHYLTRANSFERASE PROTEIN-RELATED"/>
    <property type="match status" value="1"/>
</dbReference>
<evidence type="ECO:0000256" key="1">
    <source>
        <dbReference type="ARBA" id="ARBA00001968"/>
    </source>
</evidence>
<keyword evidence="6" id="KW-1185">Reference proteome</keyword>
<feature type="site" description="Important for substrate specificity" evidence="4">
    <location>
        <position position="13"/>
    </location>
</feature>
<dbReference type="PANTHER" id="PTHR43213">
    <property type="entry name" value="BIFUNCTIONAL DTTP/UTP PYROPHOSPHATASE/METHYLTRANSFERASE PROTEIN-RELATED"/>
    <property type="match status" value="1"/>
</dbReference>
<comment type="similarity">
    <text evidence="4">Belongs to the Maf family. YhdE subfamily.</text>
</comment>
<dbReference type="RefSeq" id="WP_086744070.1">
    <property type="nucleotide sequence ID" value="NZ_MWPV01000003.1"/>
</dbReference>
<evidence type="ECO:0000313" key="5">
    <source>
        <dbReference type="EMBL" id="OUL57488.1"/>
    </source>
</evidence>
<evidence type="ECO:0000256" key="4">
    <source>
        <dbReference type="HAMAP-Rule" id="MF_00528"/>
    </source>
</evidence>
<keyword evidence="4" id="KW-0963">Cytoplasm</keyword>
<comment type="caution">
    <text evidence="5">The sequence shown here is derived from an EMBL/GenBank/DDBJ whole genome shotgun (WGS) entry which is preliminary data.</text>
</comment>